<name>A0AAE0AG96_9ROSI</name>
<dbReference type="PANTHER" id="PTHR48449:SF1">
    <property type="entry name" value="DUF1985 DOMAIN-CONTAINING PROTEIN"/>
    <property type="match status" value="1"/>
</dbReference>
<protein>
    <recommendedName>
        <fullName evidence="2">DUF1985 domain-containing protein</fullName>
    </recommendedName>
</protein>
<dbReference type="EMBL" id="JANJYJ010000005">
    <property type="protein sequence ID" value="KAK3213401.1"/>
    <property type="molecule type" value="Genomic_DNA"/>
</dbReference>
<comment type="caution">
    <text evidence="3">The sequence shown here is derived from an EMBL/GenBank/DDBJ whole genome shotgun (WGS) entry which is preliminary data.</text>
</comment>
<dbReference type="PANTHER" id="PTHR48449">
    <property type="entry name" value="DUF1985 DOMAIN-CONTAINING PROTEIN"/>
    <property type="match status" value="1"/>
</dbReference>
<keyword evidence="4" id="KW-1185">Reference proteome</keyword>
<evidence type="ECO:0000256" key="1">
    <source>
        <dbReference type="SAM" id="MobiDB-lite"/>
    </source>
</evidence>
<dbReference type="Pfam" id="PF09331">
    <property type="entry name" value="DUF1985"/>
    <property type="match status" value="1"/>
</dbReference>
<reference evidence="3" key="1">
    <citation type="journal article" date="2023" name="Plant J.">
        <title>Genome sequences and population genomics provide insights into the demographic history, inbreeding, and mutation load of two 'living fossil' tree species of Dipteronia.</title>
        <authorList>
            <person name="Feng Y."/>
            <person name="Comes H.P."/>
            <person name="Chen J."/>
            <person name="Zhu S."/>
            <person name="Lu R."/>
            <person name="Zhang X."/>
            <person name="Li P."/>
            <person name="Qiu J."/>
            <person name="Olsen K.M."/>
            <person name="Qiu Y."/>
        </authorList>
    </citation>
    <scope>NUCLEOTIDE SEQUENCE</scope>
    <source>
        <strain evidence="3">NBL</strain>
    </source>
</reference>
<organism evidence="3 4">
    <name type="scientific">Dipteronia sinensis</name>
    <dbReference type="NCBI Taxonomy" id="43782"/>
    <lineage>
        <taxon>Eukaryota</taxon>
        <taxon>Viridiplantae</taxon>
        <taxon>Streptophyta</taxon>
        <taxon>Embryophyta</taxon>
        <taxon>Tracheophyta</taxon>
        <taxon>Spermatophyta</taxon>
        <taxon>Magnoliopsida</taxon>
        <taxon>eudicotyledons</taxon>
        <taxon>Gunneridae</taxon>
        <taxon>Pentapetalae</taxon>
        <taxon>rosids</taxon>
        <taxon>malvids</taxon>
        <taxon>Sapindales</taxon>
        <taxon>Sapindaceae</taxon>
        <taxon>Hippocastanoideae</taxon>
        <taxon>Acereae</taxon>
        <taxon>Dipteronia</taxon>
    </lineage>
</organism>
<accession>A0AAE0AG96</accession>
<evidence type="ECO:0000313" key="4">
    <source>
        <dbReference type="Proteomes" id="UP001281410"/>
    </source>
</evidence>
<feature type="domain" description="DUF1985" evidence="2">
    <location>
        <begin position="27"/>
        <end position="152"/>
    </location>
</feature>
<feature type="region of interest" description="Disordered" evidence="1">
    <location>
        <begin position="267"/>
        <end position="315"/>
    </location>
</feature>
<feature type="compositionally biased region" description="Basic and acidic residues" evidence="1">
    <location>
        <begin position="273"/>
        <end position="284"/>
    </location>
</feature>
<evidence type="ECO:0000259" key="2">
    <source>
        <dbReference type="Pfam" id="PF09331"/>
    </source>
</evidence>
<dbReference type="Proteomes" id="UP001281410">
    <property type="component" value="Unassembled WGS sequence"/>
</dbReference>
<dbReference type="InterPro" id="IPR015410">
    <property type="entry name" value="DUF1985"/>
</dbReference>
<gene>
    <name evidence="3" type="ORF">Dsin_018107</name>
</gene>
<proteinExistence type="predicted"/>
<evidence type="ECO:0000313" key="3">
    <source>
        <dbReference type="EMBL" id="KAK3213401.1"/>
    </source>
</evidence>
<dbReference type="AlphaFoldDB" id="A0AAE0AG96"/>
<sequence length="352" mass="40957">MPERGYFQAQYMHNLFLRQITPLGVSMNEMWFALGKTKVRLGAREFCLYTSLKFGELIDIFLREYQAVPNGIHFRYFGGSCLLVDNIIDMFLAKSFKRPGDALKIALVLFVNYILFGVDERTPVSYWLMTLVEDTNAFNKFAWGHYVFKMTLHYIRQGFRMPDLTGPTCRYNLYGFVWGVQFLAMEAILVIRHKLGHYLGSGYPHFKKIDFITKASKMRESWLGTELEGKLTGRQELTPTKLESKQDYWMDVDIDMSLGPQFEPPILIGANERQAEPSRKNDGLKRKRRYKGPDVPANEDNKDHSKRQPHVDNPHSMMLQGIENIMHNKDQNWNWTKDNIPGLKKDMACNGF</sequence>